<keyword evidence="2" id="KW-0732">Signal</keyword>
<evidence type="ECO:0000256" key="1">
    <source>
        <dbReference type="SAM" id="MobiDB-lite"/>
    </source>
</evidence>
<dbReference type="InterPro" id="IPR036709">
    <property type="entry name" value="Autotransporte_beta_dom_sf"/>
</dbReference>
<dbReference type="SMART" id="SM00869">
    <property type="entry name" value="Autotransporter"/>
    <property type="match status" value="1"/>
</dbReference>
<name>A0A3D8J616_9HELI</name>
<feature type="signal peptide" evidence="2">
    <location>
        <begin position="1"/>
        <end position="21"/>
    </location>
</feature>
<dbReference type="EMBL" id="NXLV01000001">
    <property type="protein sequence ID" value="RDU72251.1"/>
    <property type="molecule type" value="Genomic_DNA"/>
</dbReference>
<dbReference type="InterPro" id="IPR005546">
    <property type="entry name" value="Autotransporte_beta"/>
</dbReference>
<evidence type="ECO:0000313" key="4">
    <source>
        <dbReference type="EMBL" id="RDU72251.1"/>
    </source>
</evidence>
<proteinExistence type="predicted"/>
<evidence type="ECO:0000313" key="5">
    <source>
        <dbReference type="Proteomes" id="UP000257045"/>
    </source>
</evidence>
<dbReference type="OrthoDB" id="6053567at2"/>
<reference evidence="4 5" key="1">
    <citation type="submission" date="2018-04" db="EMBL/GenBank/DDBJ databases">
        <title>Novel Campyloabacter and Helicobacter Species and Strains.</title>
        <authorList>
            <person name="Mannion A.J."/>
            <person name="Shen Z."/>
            <person name="Fox J.G."/>
        </authorList>
    </citation>
    <scope>NUCLEOTIDE SEQUENCE [LARGE SCALE GENOMIC DNA]</scope>
    <source>
        <strain evidence="4 5">MIT 04-9366</strain>
    </source>
</reference>
<organism evidence="4 5">
    <name type="scientific">Helicobacter brantae</name>
    <dbReference type="NCBI Taxonomy" id="375927"/>
    <lineage>
        <taxon>Bacteria</taxon>
        <taxon>Pseudomonadati</taxon>
        <taxon>Campylobacterota</taxon>
        <taxon>Epsilonproteobacteria</taxon>
        <taxon>Campylobacterales</taxon>
        <taxon>Helicobacteraceae</taxon>
        <taxon>Helicobacter</taxon>
    </lineage>
</organism>
<dbReference type="SUPFAM" id="SSF103515">
    <property type="entry name" value="Autotransporter"/>
    <property type="match status" value="1"/>
</dbReference>
<dbReference type="NCBIfam" id="TIGR01414">
    <property type="entry name" value="autotrans_barl"/>
    <property type="match status" value="1"/>
</dbReference>
<dbReference type="GO" id="GO:0019867">
    <property type="term" value="C:outer membrane"/>
    <property type="evidence" value="ECO:0007669"/>
    <property type="project" value="InterPro"/>
</dbReference>
<keyword evidence="5" id="KW-1185">Reference proteome</keyword>
<dbReference type="RefSeq" id="WP_115568881.1">
    <property type="nucleotide sequence ID" value="NZ_NXLV01000001.1"/>
</dbReference>
<feature type="non-terminal residue" evidence="4">
    <location>
        <position position="1312"/>
    </location>
</feature>
<feature type="region of interest" description="Disordered" evidence="1">
    <location>
        <begin position="940"/>
        <end position="967"/>
    </location>
</feature>
<gene>
    <name evidence="4" type="ORF">CQA58_01200</name>
</gene>
<comment type="caution">
    <text evidence="4">The sequence shown here is derived from an EMBL/GenBank/DDBJ whole genome shotgun (WGS) entry which is preliminary data.</text>
</comment>
<accession>A0A3D8J616</accession>
<protein>
    <recommendedName>
        <fullName evidence="3">Autotransporter domain-containing protein</fullName>
    </recommendedName>
</protein>
<dbReference type="Proteomes" id="UP000257045">
    <property type="component" value="Unassembled WGS sequence"/>
</dbReference>
<sequence length="1312" mass="143116">MKKAFVSLPLFYLVGGELVLANDCLQSSSNACFQYQYTPLSTPNQWQSYKKLKEGVFGSLENFDGQFVPKEGSNQLSLYIHNAALILSNPKKTKDASIFVDSTHSVNDMLSLSSIYSSVMIDILAEDTARHSNRFRASSRRVINLHFNGNQKTPQGIEDLSQKNIKDKMENSDSFREYENLLAFVGSVANHSGKQASLVFGQGARMLGDLFASFGENSVVFNVDHSMWRGREVKYPNAVVFEGGLQAIDGGENVLAVKEGDMVLKSVGLGDYGVLAKDGGRNTIYIGNGGEDKASQKVLASKIVAISSNENVMTQNHIVFKNFKDSNTLCAQSIKATSSSNLIQTMEQKYNGSIALLDLEVKENIISSGRGVNQKVGNKIVIDGNLSVGASTASSSYGIFSYGGENVIYLYNPYTPNGNDKNGNLETPIIYAGGDAWSSGENIIKLEGKLTLTYSSLKDGVRGAKIVAENGGENYIEVKKGIGTAEYLDAKKKKEIGEGELNNDISHLRVIAKSGGKNTININDTKQNETMLYMGGMIAEGGSNEVALSSKEMGSIKIGLMSSSGGGGYGSNHLTLLNQKYTEIKTIITDKGGENNVLISSNNQDMNEQTIKLGFSYQDKTSVYIKNFSGNTLKSGLGVVLEGQSSKQDLTLEIQGGDQNYWLKIGDGSFYGKIWTTSQTHYDLRKNTIFSGTISSDSSNAKDLKGGNLSLQSNSKFILKNEGNTGFDTLILFSSRPNDDNLLKDTTKLSRTTLDLATNGESFSQFSRGDKGKTLDIETMVINMGEDNFIEHIGSPLVRLYVAGMGEGEADNLRVGRFVGKSEGETWGEKFFLYKTRDSSDKELQEKAITNLGTSLDAQVFLPTGLIGTDFTGKGVTILSVASGGGDLNVTSKKAQTGFTTYWVEIKKEEIDKISQDNGASSANEIQATTLALANQSTSSQTQASLTSSTSPIATSTTTSSSSPSNASKFHRWVLGKTMDASINQDSMRLAGTLLAHNHSAWTMVLNSLNKRMGELRGNPYPQGVWARIFGGEQTSTQGYAQIDSNYIALQAGYDYNFSLSSSWGEALDYVGVALSYGAMFSKSQEFMGNDFLYAPYAYDAFSHSIELGVYNVYIHSCGLYSDSIIKFGFITTDFKGVNAHSSQANISNYHITLGEEVGYRIRLGKNSEWSITPQVELIYGYLSESEAKQEYDGQTLHSILEGVSTFRTRLGSDFSYRLKHKNQIYDFILGVSYEADYANADASYGILGATYLDKVSENALISTDHRMVLDVGVNINLCEDVRFYTNLESSFFGKINTKYEINVGVRYSFGE</sequence>
<dbReference type="Gene3D" id="2.40.128.130">
    <property type="entry name" value="Autotransporter beta-domain"/>
    <property type="match status" value="1"/>
</dbReference>
<dbReference type="PROSITE" id="PS51208">
    <property type="entry name" value="AUTOTRANSPORTER"/>
    <property type="match status" value="1"/>
</dbReference>
<dbReference type="Pfam" id="PF03797">
    <property type="entry name" value="Autotransporter"/>
    <property type="match status" value="1"/>
</dbReference>
<feature type="domain" description="Autotransporter" evidence="3">
    <location>
        <begin position="1018"/>
        <end position="1310"/>
    </location>
</feature>
<dbReference type="InterPro" id="IPR006315">
    <property type="entry name" value="OM_autotransptr_brl_dom"/>
</dbReference>
<feature type="chain" id="PRO_5017584609" description="Autotransporter domain-containing protein" evidence="2">
    <location>
        <begin position="22"/>
        <end position="1312"/>
    </location>
</feature>
<evidence type="ECO:0000256" key="2">
    <source>
        <dbReference type="SAM" id="SignalP"/>
    </source>
</evidence>
<evidence type="ECO:0000259" key="3">
    <source>
        <dbReference type="PROSITE" id="PS51208"/>
    </source>
</evidence>